<proteinExistence type="predicted"/>
<protein>
    <recommendedName>
        <fullName evidence="1">DUF559 domain-containing protein</fullName>
    </recommendedName>
</protein>
<dbReference type="InterPro" id="IPR011335">
    <property type="entry name" value="Restrct_endonuc-II-like"/>
</dbReference>
<organism evidence="2">
    <name type="scientific">hydrocarbon metagenome</name>
    <dbReference type="NCBI Taxonomy" id="938273"/>
    <lineage>
        <taxon>unclassified sequences</taxon>
        <taxon>metagenomes</taxon>
        <taxon>ecological metagenomes</taxon>
    </lineage>
</organism>
<gene>
    <name evidence="2" type="ORF">ASZ90_007161</name>
</gene>
<evidence type="ECO:0000313" key="2">
    <source>
        <dbReference type="EMBL" id="KUG23052.1"/>
    </source>
</evidence>
<sequence length="74" mass="8510">MLIIEVDGITHDNEFSHTKDIQREEQLARAGFKIVRLTDEEVLNNMGGVLLRLEEVIYDMETSTPLIPRQRGTL</sequence>
<dbReference type="SUPFAM" id="SSF52980">
    <property type="entry name" value="Restriction endonuclease-like"/>
    <property type="match status" value="1"/>
</dbReference>
<dbReference type="Pfam" id="PF04480">
    <property type="entry name" value="DUF559"/>
    <property type="match status" value="1"/>
</dbReference>
<reference evidence="2" key="1">
    <citation type="journal article" date="2015" name="Proc. Natl. Acad. Sci. U.S.A.">
        <title>Networks of energetic and metabolic interactions define dynamics in microbial communities.</title>
        <authorList>
            <person name="Embree M."/>
            <person name="Liu J.K."/>
            <person name="Al-Bassam M.M."/>
            <person name="Zengler K."/>
        </authorList>
    </citation>
    <scope>NUCLEOTIDE SEQUENCE</scope>
</reference>
<name>A0A0W8FQ93_9ZZZZ</name>
<dbReference type="EMBL" id="LNQE01000923">
    <property type="protein sequence ID" value="KUG23052.1"/>
    <property type="molecule type" value="Genomic_DNA"/>
</dbReference>
<accession>A0A0W8FQ93</accession>
<dbReference type="InterPro" id="IPR007569">
    <property type="entry name" value="DUF559"/>
</dbReference>
<feature type="domain" description="DUF559" evidence="1">
    <location>
        <begin position="2"/>
        <end position="55"/>
    </location>
</feature>
<dbReference type="AlphaFoldDB" id="A0A0W8FQ93"/>
<comment type="caution">
    <text evidence="2">The sequence shown here is derived from an EMBL/GenBank/DDBJ whole genome shotgun (WGS) entry which is preliminary data.</text>
</comment>
<evidence type="ECO:0000259" key="1">
    <source>
        <dbReference type="Pfam" id="PF04480"/>
    </source>
</evidence>
<dbReference type="Gene3D" id="3.40.960.10">
    <property type="entry name" value="VSR Endonuclease"/>
    <property type="match status" value="1"/>
</dbReference>